<keyword evidence="3" id="KW-1185">Reference proteome</keyword>
<feature type="domain" description="F-box associated beta-propeller type 3" evidence="1">
    <location>
        <begin position="50"/>
        <end position="161"/>
    </location>
</feature>
<reference evidence="2 3" key="1">
    <citation type="submission" date="2024-01" db="EMBL/GenBank/DDBJ databases">
        <title>The complete chloroplast genome sequence of Lithospermum erythrorhizon: insights into the phylogenetic relationship among Boraginaceae species and the maternal lineages of purple gromwells.</title>
        <authorList>
            <person name="Okada T."/>
            <person name="Watanabe K."/>
        </authorList>
    </citation>
    <scope>NUCLEOTIDE SEQUENCE [LARGE SCALE GENOMIC DNA]</scope>
</reference>
<evidence type="ECO:0000313" key="3">
    <source>
        <dbReference type="Proteomes" id="UP001454036"/>
    </source>
</evidence>
<organism evidence="2 3">
    <name type="scientific">Lithospermum erythrorhizon</name>
    <name type="common">Purple gromwell</name>
    <name type="synonym">Lithospermum officinale var. erythrorhizon</name>
    <dbReference type="NCBI Taxonomy" id="34254"/>
    <lineage>
        <taxon>Eukaryota</taxon>
        <taxon>Viridiplantae</taxon>
        <taxon>Streptophyta</taxon>
        <taxon>Embryophyta</taxon>
        <taxon>Tracheophyta</taxon>
        <taxon>Spermatophyta</taxon>
        <taxon>Magnoliopsida</taxon>
        <taxon>eudicotyledons</taxon>
        <taxon>Gunneridae</taxon>
        <taxon>Pentapetalae</taxon>
        <taxon>asterids</taxon>
        <taxon>lamiids</taxon>
        <taxon>Boraginales</taxon>
        <taxon>Boraginaceae</taxon>
        <taxon>Boraginoideae</taxon>
        <taxon>Lithospermeae</taxon>
        <taxon>Lithospermum</taxon>
    </lineage>
</organism>
<evidence type="ECO:0000259" key="1">
    <source>
        <dbReference type="Pfam" id="PF08268"/>
    </source>
</evidence>
<protein>
    <recommendedName>
        <fullName evidence="1">F-box associated beta-propeller type 3 domain-containing protein</fullName>
    </recommendedName>
</protein>
<proteinExistence type="predicted"/>
<name>A0AAV3PS40_LITER</name>
<dbReference type="Pfam" id="PF08268">
    <property type="entry name" value="FBA_3"/>
    <property type="match status" value="1"/>
</dbReference>
<sequence>MSRVRRIKLKHDEMEAASEPINKKKLGAGLLSDDLIVGLLCCHQSVERDARSHILPELNERQISGSMLHLPTSDEYKVLNLHWKQDDTNIGLKVLTKGTYVTWRCVEIPSLLSCSKNNDENAFLRTMGSVGYIIKYSKSGLKIMAFQIENESFVEISLPWRVKFL</sequence>
<comment type="caution">
    <text evidence="2">The sequence shown here is derived from an EMBL/GenBank/DDBJ whole genome shotgun (WGS) entry which is preliminary data.</text>
</comment>
<evidence type="ECO:0000313" key="2">
    <source>
        <dbReference type="EMBL" id="GAA0153737.1"/>
    </source>
</evidence>
<accession>A0AAV3PS40</accession>
<dbReference type="InterPro" id="IPR013187">
    <property type="entry name" value="F-box-assoc_dom_typ3"/>
</dbReference>
<dbReference type="AlphaFoldDB" id="A0AAV3PS40"/>
<dbReference type="EMBL" id="BAABME010002242">
    <property type="protein sequence ID" value="GAA0153737.1"/>
    <property type="molecule type" value="Genomic_DNA"/>
</dbReference>
<gene>
    <name evidence="2" type="ORF">LIER_11904</name>
</gene>
<dbReference type="Proteomes" id="UP001454036">
    <property type="component" value="Unassembled WGS sequence"/>
</dbReference>